<dbReference type="InterPro" id="IPR003718">
    <property type="entry name" value="OsmC/Ohr_fam"/>
</dbReference>
<evidence type="ECO:0000313" key="1">
    <source>
        <dbReference type="EMBL" id="TQV88943.1"/>
    </source>
</evidence>
<protein>
    <submittedName>
        <fullName evidence="1">OsmC family protein</fullName>
    </submittedName>
</protein>
<reference evidence="1 2" key="1">
    <citation type="submission" date="2019-07" db="EMBL/GenBank/DDBJ databases">
        <title>Draft genome for Aliikangiella sp. M105.</title>
        <authorList>
            <person name="Wang G."/>
        </authorList>
    </citation>
    <scope>NUCLEOTIDE SEQUENCE [LARGE SCALE GENOMIC DNA]</scope>
    <source>
        <strain evidence="1 2">M105</strain>
    </source>
</reference>
<name>A0A545UHQ5_9GAMM</name>
<evidence type="ECO:0000313" key="2">
    <source>
        <dbReference type="Proteomes" id="UP000315439"/>
    </source>
</evidence>
<dbReference type="Gene3D" id="3.30.300.20">
    <property type="match status" value="1"/>
</dbReference>
<dbReference type="InterPro" id="IPR015946">
    <property type="entry name" value="KH_dom-like_a/b"/>
</dbReference>
<dbReference type="Pfam" id="PF02566">
    <property type="entry name" value="OsmC"/>
    <property type="match status" value="1"/>
</dbReference>
<dbReference type="NCBIfam" id="NF008009">
    <property type="entry name" value="PRK10738.1"/>
    <property type="match status" value="1"/>
</dbReference>
<dbReference type="EMBL" id="VIKS01000003">
    <property type="protein sequence ID" value="TQV88943.1"/>
    <property type="molecule type" value="Genomic_DNA"/>
</dbReference>
<keyword evidence="2" id="KW-1185">Reference proteome</keyword>
<proteinExistence type="predicted"/>
<dbReference type="InterPro" id="IPR036102">
    <property type="entry name" value="OsmC/Ohrsf"/>
</dbReference>
<organism evidence="1 2">
    <name type="scientific">Aliikangiella coralliicola</name>
    <dbReference type="NCBI Taxonomy" id="2592383"/>
    <lineage>
        <taxon>Bacteria</taxon>
        <taxon>Pseudomonadati</taxon>
        <taxon>Pseudomonadota</taxon>
        <taxon>Gammaproteobacteria</taxon>
        <taxon>Oceanospirillales</taxon>
        <taxon>Pleioneaceae</taxon>
        <taxon>Aliikangiella</taxon>
    </lineage>
</organism>
<dbReference type="PANTHER" id="PTHR34352">
    <property type="entry name" value="PROTEIN YHFA"/>
    <property type="match status" value="1"/>
</dbReference>
<accession>A0A545UHQ5</accession>
<dbReference type="SUPFAM" id="SSF82784">
    <property type="entry name" value="OsmC-like"/>
    <property type="match status" value="1"/>
</dbReference>
<dbReference type="RefSeq" id="WP_142892428.1">
    <property type="nucleotide sequence ID" value="NZ_ML660161.1"/>
</dbReference>
<dbReference type="AlphaFoldDB" id="A0A545UHQ5"/>
<sequence>MKVVTQWQQGLTFKGTNEANQTITMDGEGEAPSPMHMILMAVGGCSSIDVVMILQKSRQEIDDCICELTAERAETDPKVFTKIHAHYKVQGKNLKQPQVERACNLSMEKYCSVSLMLQKSVEISHSFEIIETTS</sequence>
<dbReference type="PANTHER" id="PTHR34352:SF1">
    <property type="entry name" value="PROTEIN YHFA"/>
    <property type="match status" value="1"/>
</dbReference>
<dbReference type="OrthoDB" id="9804010at2"/>
<gene>
    <name evidence="1" type="ORF">FLL46_05250</name>
</gene>
<comment type="caution">
    <text evidence="1">The sequence shown here is derived from an EMBL/GenBank/DDBJ whole genome shotgun (WGS) entry which is preliminary data.</text>
</comment>
<dbReference type="Proteomes" id="UP000315439">
    <property type="component" value="Unassembled WGS sequence"/>
</dbReference>